<evidence type="ECO:0000256" key="1">
    <source>
        <dbReference type="ARBA" id="ARBA00004167"/>
    </source>
</evidence>
<keyword evidence="4" id="KW-0472">Membrane</keyword>
<keyword evidence="2" id="KW-0812">Transmembrane</keyword>
<evidence type="ECO:0000259" key="7">
    <source>
        <dbReference type="Pfam" id="PF04357"/>
    </source>
</evidence>
<dbReference type="GO" id="GO:0009306">
    <property type="term" value="P:protein secretion"/>
    <property type="evidence" value="ECO:0007669"/>
    <property type="project" value="InterPro"/>
</dbReference>
<dbReference type="Pfam" id="PF04357">
    <property type="entry name" value="TamB"/>
    <property type="match status" value="1"/>
</dbReference>
<evidence type="ECO:0000256" key="3">
    <source>
        <dbReference type="ARBA" id="ARBA00022989"/>
    </source>
</evidence>
<evidence type="ECO:0000256" key="2">
    <source>
        <dbReference type="ARBA" id="ARBA00022692"/>
    </source>
</evidence>
<evidence type="ECO:0000313" key="8">
    <source>
        <dbReference type="EMBL" id="OWU72964.1"/>
    </source>
</evidence>
<comment type="caution">
    <text evidence="8">The sequence shown here is derived from an EMBL/GenBank/DDBJ whole genome shotgun (WGS) entry which is preliminary data.</text>
</comment>
<evidence type="ECO:0000313" key="9">
    <source>
        <dbReference type="Proteomes" id="UP000215377"/>
    </source>
</evidence>
<protein>
    <recommendedName>
        <fullName evidence="7">Translocation and assembly module TamB C-terminal domain-containing protein</fullName>
    </recommendedName>
</protein>
<dbReference type="GO" id="GO:0005886">
    <property type="term" value="C:plasma membrane"/>
    <property type="evidence" value="ECO:0007669"/>
    <property type="project" value="InterPro"/>
</dbReference>
<reference evidence="8 9" key="1">
    <citation type="submission" date="2013-04" db="EMBL/GenBank/DDBJ databases">
        <title>Oceanicola sp. 22II1-22F33 Genome Sequencing.</title>
        <authorList>
            <person name="Lai Q."/>
            <person name="Li G."/>
            <person name="Shao Z."/>
        </authorList>
    </citation>
    <scope>NUCLEOTIDE SEQUENCE [LARGE SCALE GENOMIC DNA]</scope>
    <source>
        <strain evidence="8 9">22II1-22F33</strain>
    </source>
</reference>
<dbReference type="OrthoDB" id="7784409at2"/>
<evidence type="ECO:0000256" key="6">
    <source>
        <dbReference type="SAM" id="SignalP"/>
    </source>
</evidence>
<dbReference type="Proteomes" id="UP000215377">
    <property type="component" value="Unassembled WGS sequence"/>
</dbReference>
<sequence>MTLYVTRITIAGLTALSLSTAAPVLAQDADEESGGRLVRLLENTLSGDGRTIRVVGLEGALSSRATIRRIEVSDDTGVWFTLENAVLDWNRLALVRGRFSVNELSAEKIIVARPPGTTTPTAEDLPTPEATPFQVPELPVAINIGQIEVAEIELGEPVLGTPATLSLDGNVRLEDGTLDALLNLDRLDRDSDDVVIDTSFDNATRQLDLDIRLTEAPGGLVGTLANLPGNPSIDLSIDGRGPLEQFVATLALETDDQLRFGGDVTLQGLTPEDTGNGTVEQGPLRFAADLGGDIRPLLPEQFHEFFGGDTRILANGQRNPDGALSVEALRISSEALSLDGALDMGADGAVQVVVLQGGIRPVTGEVVTLPVPGQVTTVEQVSLSANYDVTESRDWALDLDVEGLASSEFTLDTATITGSGQTGATPDDDLIGGTINAEIAGLAMSDAALDKAIGDTVSLDGGFRLINAGELILEAMNFTGGGLQATVDATLDGLDSGLELDTTTQLTVADLSRFDALADRPLAGALSARLEGNVVPLSGAFDIRLTGTAQDLQAGIAEVDPLLTGQTDLVIDAARDETGVTLRAFNIDGTAITAEAQGALSSTGTQLTFDAEVDDLARVVPDLPGPGRITGDLQQDGEAYVGNVDLTAPKGISLTANGRYEDGASRANVQGSLDDLGVFVPQLPGEAQLSADITQDGEIFTGDLNVSTADGSEITADGTYGPAATNARLNATLTDLGIFVPQLPGEANVTGRIQTAPEDPNGFTGTLQVRAADGSTIVADGTYAAASTEATINGVLTDLGLFVPQLPGEATITGEIKQNGSDYDGTLTAETADGSEINAEGTYGPGRTEGTFDAALANLGIFVPQMPGRATVTGQVRQDGEAYTGTVQARTADGSTANARGTYGPDQLQAQFDAALTNLGIFVPQMAGRASVTGEVTQTGEAYDGTVQANAADGSRLNATGTYGPGQTKGRLNAELMNLAAFVPQMPGRATVTANVEERDNAYRGTVEANTANGSTLSARGAYGEAEKSVTFNALLAQVGAFVDQLSGNVRLQGTASEGSDGAYSGNVTADGTAGVTLNASGSLTPQGAANVTYEATLARVERFVPDFPGTLRSQGTASRNGDRWTIDSSSTGPAGLDARVAGSYNQANGTADVTAQGQALLAAANAFISPMAVSGPAQFNLRLNGQPALQSLSGTIDLPGTRVAIPQIFGQIDPLTGRIALNNGQAQIDLRGQWLDGGSFTVNGPVTLSAPYNSGIDVVMNGMVLTDQALYRTVLDGQVGIDGPLVGNGQISGVVNVGRTELNIAATSGGAGGSPIPNIRHEGEDRASYLTRQRAGLTESAEDSEGGEGGGGPGYGLNVTISAPQQIFVRGRGLDAELGGGLTLRGTTNNIVPAGQIDLIRGRLDIVGRRLELDRGQVTLEGSFDPYIDFEASNTSSAGTAMINIYGPLQAPQVEVTSNPDRPAEEALGMLIFGDQFANLSPLRIAQLANSLAILTGTVGADGGLLGSARNSLGAASLDLTTDSEGNAQVGVGAYLSDEIYTDVTVNTEGRTELNLNLDLTDRITAKGTVDSEGQSALGLFFSKDF</sequence>
<accession>A0A225NH10</accession>
<organism evidence="8 9">
    <name type="scientific">Marinibacterium profundimaris</name>
    <dbReference type="NCBI Taxonomy" id="1679460"/>
    <lineage>
        <taxon>Bacteria</taxon>
        <taxon>Pseudomonadati</taxon>
        <taxon>Pseudomonadota</taxon>
        <taxon>Alphaproteobacteria</taxon>
        <taxon>Rhodobacterales</taxon>
        <taxon>Paracoccaceae</taxon>
        <taxon>Marinibacterium</taxon>
    </lineage>
</organism>
<keyword evidence="6" id="KW-0732">Signal</keyword>
<feature type="chain" id="PRO_5012533489" description="Translocation and assembly module TamB C-terminal domain-containing protein" evidence="6">
    <location>
        <begin position="27"/>
        <end position="1587"/>
    </location>
</feature>
<evidence type="ECO:0000256" key="4">
    <source>
        <dbReference type="ARBA" id="ARBA00023136"/>
    </source>
</evidence>
<keyword evidence="9" id="KW-1185">Reference proteome</keyword>
<feature type="domain" description="Translocation and assembly module TamB C-terminal" evidence="7">
    <location>
        <begin position="1235"/>
        <end position="1587"/>
    </location>
</feature>
<evidence type="ECO:0000256" key="5">
    <source>
        <dbReference type="SAM" id="MobiDB-lite"/>
    </source>
</evidence>
<feature type="region of interest" description="Disordered" evidence="5">
    <location>
        <begin position="1110"/>
        <end position="1133"/>
    </location>
</feature>
<dbReference type="InterPro" id="IPR007452">
    <property type="entry name" value="TamB_C"/>
</dbReference>
<comment type="subcellular location">
    <subcellularLocation>
        <location evidence="1">Membrane</location>
        <topology evidence="1">Single-pass membrane protein</topology>
    </subcellularLocation>
</comment>
<dbReference type="EMBL" id="AQQR01000005">
    <property type="protein sequence ID" value="OWU72964.1"/>
    <property type="molecule type" value="Genomic_DNA"/>
</dbReference>
<name>A0A225NH10_9RHOB</name>
<dbReference type="RefSeq" id="WP_088650662.1">
    <property type="nucleotide sequence ID" value="NZ_AQQR01000005.1"/>
</dbReference>
<feature type="signal peptide" evidence="6">
    <location>
        <begin position="1"/>
        <end position="26"/>
    </location>
</feature>
<feature type="region of interest" description="Disordered" evidence="5">
    <location>
        <begin position="1333"/>
        <end position="1354"/>
    </location>
</feature>
<keyword evidence="3" id="KW-1133">Transmembrane helix</keyword>
<gene>
    <name evidence="8" type="ORF">ATO3_14875</name>
</gene>
<proteinExistence type="predicted"/>